<proteinExistence type="predicted"/>
<name>A0A0A9BKT9_ARUDO</name>
<keyword evidence="1" id="KW-0472">Membrane</keyword>
<dbReference type="EMBL" id="GBRH01237998">
    <property type="protein sequence ID" value="JAD59897.1"/>
    <property type="molecule type" value="Transcribed_RNA"/>
</dbReference>
<feature type="transmembrane region" description="Helical" evidence="1">
    <location>
        <begin position="12"/>
        <end position="33"/>
    </location>
</feature>
<reference evidence="2" key="1">
    <citation type="submission" date="2014-09" db="EMBL/GenBank/DDBJ databases">
        <authorList>
            <person name="Magalhaes I.L.F."/>
            <person name="Oliveira U."/>
            <person name="Santos F.R."/>
            <person name="Vidigal T.H.D.A."/>
            <person name="Brescovit A.D."/>
            <person name="Santos A.J."/>
        </authorList>
    </citation>
    <scope>NUCLEOTIDE SEQUENCE</scope>
    <source>
        <tissue evidence="2">Shoot tissue taken approximately 20 cm above the soil surface</tissue>
    </source>
</reference>
<reference evidence="2" key="2">
    <citation type="journal article" date="2015" name="Data Brief">
        <title>Shoot transcriptome of the giant reed, Arundo donax.</title>
        <authorList>
            <person name="Barrero R.A."/>
            <person name="Guerrero F.D."/>
            <person name="Moolhuijzen P."/>
            <person name="Goolsby J.A."/>
            <person name="Tidwell J."/>
            <person name="Bellgard S.E."/>
            <person name="Bellgard M.I."/>
        </authorList>
    </citation>
    <scope>NUCLEOTIDE SEQUENCE</scope>
    <source>
        <tissue evidence="2">Shoot tissue taken approximately 20 cm above the soil surface</tissue>
    </source>
</reference>
<dbReference type="AlphaFoldDB" id="A0A0A9BKT9"/>
<organism evidence="2">
    <name type="scientific">Arundo donax</name>
    <name type="common">Giant reed</name>
    <name type="synonym">Donax arundinaceus</name>
    <dbReference type="NCBI Taxonomy" id="35708"/>
    <lineage>
        <taxon>Eukaryota</taxon>
        <taxon>Viridiplantae</taxon>
        <taxon>Streptophyta</taxon>
        <taxon>Embryophyta</taxon>
        <taxon>Tracheophyta</taxon>
        <taxon>Spermatophyta</taxon>
        <taxon>Magnoliopsida</taxon>
        <taxon>Liliopsida</taxon>
        <taxon>Poales</taxon>
        <taxon>Poaceae</taxon>
        <taxon>PACMAD clade</taxon>
        <taxon>Arundinoideae</taxon>
        <taxon>Arundineae</taxon>
        <taxon>Arundo</taxon>
    </lineage>
</organism>
<sequence>MPCKTTYVALHFFFVAFVHLVLSFLFLVIRYYLSFQSSSTVGKLIISDGLQSLYQIQ</sequence>
<accession>A0A0A9BKT9</accession>
<evidence type="ECO:0000313" key="2">
    <source>
        <dbReference type="EMBL" id="JAD59897.1"/>
    </source>
</evidence>
<evidence type="ECO:0000256" key="1">
    <source>
        <dbReference type="SAM" id="Phobius"/>
    </source>
</evidence>
<protein>
    <submittedName>
        <fullName evidence="2">Uncharacterized protein</fullName>
    </submittedName>
</protein>
<keyword evidence="1" id="KW-0812">Transmembrane</keyword>
<keyword evidence="1" id="KW-1133">Transmembrane helix</keyword>